<dbReference type="KEGG" id="cpro:CPRO_28870"/>
<organism evidence="3 5">
    <name type="scientific">Anaerotignum propionicum DSM 1682</name>
    <dbReference type="NCBI Taxonomy" id="991789"/>
    <lineage>
        <taxon>Bacteria</taxon>
        <taxon>Bacillati</taxon>
        <taxon>Bacillota</taxon>
        <taxon>Clostridia</taxon>
        <taxon>Lachnospirales</taxon>
        <taxon>Anaerotignaceae</taxon>
        <taxon>Anaerotignum</taxon>
    </lineage>
</organism>
<evidence type="ECO:0000313" key="2">
    <source>
        <dbReference type="EMBL" id="AMJ42420.1"/>
    </source>
</evidence>
<accession>A0A0X8VCC7</accession>
<evidence type="ECO:0000313" key="3">
    <source>
        <dbReference type="EMBL" id="SHE34989.1"/>
    </source>
</evidence>
<feature type="transmembrane region" description="Helical" evidence="1">
    <location>
        <begin position="81"/>
        <end position="98"/>
    </location>
</feature>
<dbReference type="EMBL" id="CP014223">
    <property type="protein sequence ID" value="AMJ42420.1"/>
    <property type="molecule type" value="Genomic_DNA"/>
</dbReference>
<keyword evidence="1" id="KW-0472">Membrane</keyword>
<dbReference type="AlphaFoldDB" id="A0A0X8VCC7"/>
<reference evidence="2 4" key="1">
    <citation type="journal article" date="2016" name="Genome Announc.">
        <title>Complete Genome Sequence of the Amino Acid-Fermenting Clostridium propionicum X2 (DSM 1682).</title>
        <authorList>
            <person name="Poehlein A."/>
            <person name="Schlien K."/>
            <person name="Chowdhury N.P."/>
            <person name="Gottschalk G."/>
            <person name="Buckel W."/>
            <person name="Daniel R."/>
        </authorList>
    </citation>
    <scope>NUCLEOTIDE SEQUENCE [LARGE SCALE GENOMIC DNA]</scope>
    <source>
        <strain evidence="2 4">X2</strain>
    </source>
</reference>
<sequence>MSLWLSIPVYWVLLWAASRRKRAYPLPFRFLEGAILAYLCFLFLPPAFLENLVWAGLGAILGITMGVWVENRFPDQGRSREFRSAAIFTAAFLFEVYSNGSWTMTRGIIGGIALYCASSGLFPEGMSLKETLFTALGGILGFILGVAICFL</sequence>
<proteinExistence type="predicted"/>
<name>A0A0X8VCC7_ANAPI</name>
<feature type="transmembrane region" description="Helical" evidence="1">
    <location>
        <begin position="131"/>
        <end position="150"/>
    </location>
</feature>
<feature type="transmembrane region" description="Helical" evidence="1">
    <location>
        <begin position="28"/>
        <end position="46"/>
    </location>
</feature>
<dbReference type="OrthoDB" id="9930420at2"/>
<keyword evidence="4" id="KW-1185">Reference proteome</keyword>
<evidence type="ECO:0000313" key="4">
    <source>
        <dbReference type="Proteomes" id="UP000068026"/>
    </source>
</evidence>
<dbReference type="Proteomes" id="UP000184204">
    <property type="component" value="Unassembled WGS sequence"/>
</dbReference>
<reference evidence="4" key="2">
    <citation type="submission" date="2016-01" db="EMBL/GenBank/DDBJ databases">
        <authorList>
            <person name="Poehlein A."/>
            <person name="Schlien K."/>
            <person name="Gottschalk G."/>
            <person name="Buckel W."/>
            <person name="Daniel R."/>
        </authorList>
    </citation>
    <scope>NUCLEOTIDE SEQUENCE [LARGE SCALE GENOMIC DNA]</scope>
    <source>
        <strain evidence="4">X2</strain>
    </source>
</reference>
<protein>
    <submittedName>
        <fullName evidence="3">Uncharacterized protein</fullName>
    </submittedName>
</protein>
<reference evidence="3" key="4">
    <citation type="submission" date="2016-11" db="EMBL/GenBank/DDBJ databases">
        <authorList>
            <person name="Varghese N."/>
            <person name="Submissions S."/>
        </authorList>
    </citation>
    <scope>NUCLEOTIDE SEQUENCE</scope>
    <source>
        <strain evidence="3">DSM 1682</strain>
    </source>
</reference>
<evidence type="ECO:0000313" key="5">
    <source>
        <dbReference type="Proteomes" id="UP000184204"/>
    </source>
</evidence>
<gene>
    <name evidence="2" type="ORF">CPRO_28870</name>
    <name evidence="3" type="ORF">SAMN02745151_00500</name>
</gene>
<dbReference type="EMBL" id="FQUA01000001">
    <property type="protein sequence ID" value="SHE34989.1"/>
    <property type="molecule type" value="Genomic_DNA"/>
</dbReference>
<keyword evidence="1" id="KW-1133">Transmembrane helix</keyword>
<feature type="transmembrane region" description="Helical" evidence="1">
    <location>
        <begin position="52"/>
        <end position="69"/>
    </location>
</feature>
<dbReference type="RefSeq" id="WP_066053203.1">
    <property type="nucleotide sequence ID" value="NZ_CP014223.1"/>
</dbReference>
<reference evidence="5" key="3">
    <citation type="submission" date="2016-11" db="EMBL/GenBank/DDBJ databases">
        <authorList>
            <person name="Jaros S."/>
            <person name="Januszkiewicz K."/>
            <person name="Wedrychowicz H."/>
        </authorList>
    </citation>
    <scope>NUCLEOTIDE SEQUENCE [LARGE SCALE GENOMIC DNA]</scope>
    <source>
        <strain evidence="5">DSM 1682</strain>
    </source>
</reference>
<evidence type="ECO:0000256" key="1">
    <source>
        <dbReference type="SAM" id="Phobius"/>
    </source>
</evidence>
<keyword evidence="1" id="KW-0812">Transmembrane</keyword>
<dbReference type="Proteomes" id="UP000068026">
    <property type="component" value="Chromosome"/>
</dbReference>